<dbReference type="InterPro" id="IPR050840">
    <property type="entry name" value="Adaptor_Complx_Large_Subunit"/>
</dbReference>
<feature type="binding site" evidence="8">
    <location>
        <begin position="54"/>
        <end position="58"/>
    </location>
    <ligand>
        <name>a 1,2-diacyl-sn-glycero-3-phospho-(1D-myo-inositol-3,4,5-trisphosphate)</name>
        <dbReference type="ChEBI" id="CHEBI:57836"/>
    </ligand>
</feature>
<evidence type="ECO:0000256" key="6">
    <source>
        <dbReference type="ARBA" id="ARBA00023176"/>
    </source>
</evidence>
<comment type="subunit">
    <text evidence="7">Adaptor protein complex 2 (AP-2) is a heterotetramer composed of two large adaptins (alpha-type and beta-type subunits), a medium adaptin (mu-type subunit) and a small adaptin (sigma-type subunit).</text>
</comment>
<dbReference type="InterPro" id="IPR012295">
    <property type="entry name" value="TBP_dom_sf"/>
</dbReference>
<feature type="binding site" evidence="8">
    <location>
        <position position="50"/>
    </location>
    <ligand>
        <name>a 1,2-diacyl-sn-glycero-3-phospho-(1D-myo-inositol-3,4,5-trisphosphate)</name>
        <dbReference type="ChEBI" id="CHEBI:57836"/>
    </ligand>
</feature>
<dbReference type="Pfam" id="PF02883">
    <property type="entry name" value="Alpha_adaptinC2"/>
    <property type="match status" value="1"/>
</dbReference>
<dbReference type="Pfam" id="PF01602">
    <property type="entry name" value="Adaptin_N"/>
    <property type="match status" value="1"/>
</dbReference>
<keyword evidence="4 7" id="KW-0653">Protein transport</keyword>
<dbReference type="SUPFAM" id="SSF48371">
    <property type="entry name" value="ARM repeat"/>
    <property type="match status" value="1"/>
</dbReference>
<organism evidence="10 11">
    <name type="scientific">Chloropicon primus</name>
    <dbReference type="NCBI Taxonomy" id="1764295"/>
    <lineage>
        <taxon>Eukaryota</taxon>
        <taxon>Viridiplantae</taxon>
        <taxon>Chlorophyta</taxon>
        <taxon>Chloropicophyceae</taxon>
        <taxon>Chloropicales</taxon>
        <taxon>Chloropicaceae</taxon>
        <taxon>Chloropicon</taxon>
    </lineage>
</organism>
<dbReference type="STRING" id="1764295.A0A5B8MNX3"/>
<dbReference type="InterPro" id="IPR011989">
    <property type="entry name" value="ARM-like"/>
</dbReference>
<dbReference type="InterPro" id="IPR003164">
    <property type="entry name" value="Clathrin_a-adaptin_app_sub_C"/>
</dbReference>
<comment type="function">
    <text evidence="7">Subunit of the adaptor protein complex 2 (AP-2). Adaptor protein complexes function in protein transport via transport vesicles in different membrane traffic pathways. Adaptor protein complexes are vesicle coat components and appear to be involved in cargo selection and vesicle formation. AP-2 is involved in clathrin-dependent endocytosis in which cargo proteins are incorporated into vesicles surrounded by clathrin (clathrin-coated vesicles, CCVs) which are destined for fusion with the early endosome.</text>
</comment>
<keyword evidence="6 7" id="KW-0168">Coated pit</keyword>
<dbReference type="InterPro" id="IPR008152">
    <property type="entry name" value="Clathrin_a/b/g-adaptin_app_Ig"/>
</dbReference>
<accession>A0A5B8MNX3</accession>
<dbReference type="SMART" id="SM00809">
    <property type="entry name" value="Alpha_adaptinC2"/>
    <property type="match status" value="1"/>
</dbReference>
<evidence type="ECO:0000313" key="10">
    <source>
        <dbReference type="EMBL" id="QDZ22107.1"/>
    </source>
</evidence>
<dbReference type="GO" id="GO:0035615">
    <property type="term" value="F:clathrin adaptor activity"/>
    <property type="evidence" value="ECO:0007669"/>
    <property type="project" value="InterPro"/>
</dbReference>
<dbReference type="AlphaFoldDB" id="A0A5B8MNX3"/>
<feature type="binding site" evidence="8">
    <location>
        <position position="40"/>
    </location>
    <ligand>
        <name>a 1,2-diacyl-sn-glycero-3-phospho-(1D-myo-inositol-3,4,5-trisphosphate)</name>
        <dbReference type="ChEBI" id="CHEBI:57836"/>
    </ligand>
</feature>
<dbReference type="GO" id="GO:0006886">
    <property type="term" value="P:intracellular protein transport"/>
    <property type="evidence" value="ECO:0007669"/>
    <property type="project" value="UniProtKB-UniRule"/>
</dbReference>
<dbReference type="PIRSF" id="PIRSF037091">
    <property type="entry name" value="AP2_complex_alpha"/>
    <property type="match status" value="1"/>
</dbReference>
<feature type="binding site" evidence="8">
    <location>
        <begin position="8"/>
        <end position="9"/>
    </location>
    <ligand>
        <name>a 1,2-diacyl-sn-glycero-3-phospho-(1D-myo-inositol-3,4,5-trisphosphate)</name>
        <dbReference type="ChEBI" id="CHEBI:57836"/>
    </ligand>
</feature>
<dbReference type="Proteomes" id="UP000316726">
    <property type="component" value="Chromosome 7"/>
</dbReference>
<dbReference type="InterPro" id="IPR016024">
    <property type="entry name" value="ARM-type_fold"/>
</dbReference>
<evidence type="ECO:0000259" key="9">
    <source>
        <dbReference type="SMART" id="SM00809"/>
    </source>
</evidence>
<evidence type="ECO:0000313" key="11">
    <source>
        <dbReference type="Proteomes" id="UP000316726"/>
    </source>
</evidence>
<dbReference type="SUPFAM" id="SSF49348">
    <property type="entry name" value="Clathrin adaptor appendage domain"/>
    <property type="match status" value="1"/>
</dbReference>
<gene>
    <name evidence="10" type="ORF">A3770_07p46250</name>
</gene>
<dbReference type="Gene3D" id="2.60.40.1230">
    <property type="match status" value="1"/>
</dbReference>
<keyword evidence="5 7" id="KW-0472">Membrane</keyword>
<evidence type="ECO:0000256" key="5">
    <source>
        <dbReference type="ARBA" id="ARBA00023136"/>
    </source>
</evidence>
<dbReference type="InterPro" id="IPR013041">
    <property type="entry name" value="Clathrin_app_Ig-like_sf"/>
</dbReference>
<dbReference type="OrthoDB" id="413467at2759"/>
<evidence type="ECO:0000256" key="7">
    <source>
        <dbReference type="PIRNR" id="PIRNR037091"/>
    </source>
</evidence>
<keyword evidence="11" id="KW-1185">Reference proteome</keyword>
<keyword evidence="2 7" id="KW-0813">Transport</keyword>
<evidence type="ECO:0000256" key="3">
    <source>
        <dbReference type="ARBA" id="ARBA00022583"/>
    </source>
</evidence>
<dbReference type="SUPFAM" id="SSF55711">
    <property type="entry name" value="Subdomain of clathrin and coatomer appendage domain"/>
    <property type="match status" value="1"/>
</dbReference>
<keyword evidence="3 7" id="KW-0254">Endocytosis</keyword>
<dbReference type="PANTHER" id="PTHR22780">
    <property type="entry name" value="ADAPTIN, ALPHA/GAMMA/EPSILON"/>
    <property type="match status" value="1"/>
</dbReference>
<dbReference type="InterPro" id="IPR017104">
    <property type="entry name" value="AP2_complex_asu"/>
</dbReference>
<dbReference type="InterPro" id="IPR009028">
    <property type="entry name" value="Coatomer/calthrin_app_sub_C"/>
</dbReference>
<comment type="similarity">
    <text evidence="7">Belongs to the adaptor complexes large subunit family.</text>
</comment>
<dbReference type="GO" id="GO:0072583">
    <property type="term" value="P:clathrin-dependent endocytosis"/>
    <property type="evidence" value="ECO:0007669"/>
    <property type="project" value="InterPro"/>
</dbReference>
<protein>
    <recommendedName>
        <fullName evidence="7">AP-2 complex subunit alpha</fullName>
    </recommendedName>
</protein>
<proteinExistence type="inferred from homology"/>
<dbReference type="InterPro" id="IPR002553">
    <property type="entry name" value="Clathrin/coatomer_adapt-like_N"/>
</dbReference>
<reference evidence="10 11" key="1">
    <citation type="submission" date="2018-07" db="EMBL/GenBank/DDBJ databases">
        <title>The complete nuclear genome of the prasinophyte Chloropicon primus (CCMP1205).</title>
        <authorList>
            <person name="Pombert J.-F."/>
            <person name="Otis C."/>
            <person name="Turmel M."/>
            <person name="Lemieux C."/>
        </authorList>
    </citation>
    <scope>NUCLEOTIDE SEQUENCE [LARGE SCALE GENOMIC DNA]</scope>
    <source>
        <strain evidence="10 11">CCMP1205</strain>
    </source>
</reference>
<dbReference type="Pfam" id="PF02296">
    <property type="entry name" value="Alpha_adaptin_C"/>
    <property type="match status" value="1"/>
</dbReference>
<name>A0A5B8MNX3_9CHLO</name>
<dbReference type="GO" id="GO:0030122">
    <property type="term" value="C:AP-2 adaptor complex"/>
    <property type="evidence" value="ECO:0007669"/>
    <property type="project" value="InterPro"/>
</dbReference>
<dbReference type="Gene3D" id="1.25.10.10">
    <property type="entry name" value="Leucine-rich Repeat Variant"/>
    <property type="match status" value="1"/>
</dbReference>
<comment type="subcellular location">
    <subcellularLocation>
        <location evidence="1">Membrane</location>
        <location evidence="1">Coated pit</location>
        <topology evidence="1">Peripheral membrane protein</topology>
        <orientation evidence="1">Cytoplasmic side</orientation>
    </subcellularLocation>
</comment>
<evidence type="ECO:0000256" key="2">
    <source>
        <dbReference type="ARBA" id="ARBA00022448"/>
    </source>
</evidence>
<dbReference type="EMBL" id="CP031040">
    <property type="protein sequence ID" value="QDZ22107.1"/>
    <property type="molecule type" value="Genomic_DNA"/>
</dbReference>
<feature type="domain" description="Clathrin adaptor alpha/beta/gamma-adaptin appendage Ig-like subdomain" evidence="9">
    <location>
        <begin position="725"/>
        <end position="834"/>
    </location>
</feature>
<sequence>MASAGGYRGLHNFINEIRQCNSKEAERARIDKELANIRTKFKSDRGLSSYEKKKYIWKLLYIYVLGYDVEFGHMEAVALISSTKFSEKQVGYIAASVLLHENLEFVRLVINTMQKDLLSRDENYQCMALTAIANMGGREFAEALSGEVLKLLISSSTRNVVRKKAALCVLRLFRRNPDIISHETFALKMGNLLQERDLGVLLSSMSLLCGVVAVDSRGYEVVIPKVVAVLERVAKGIDIPQDYTYYGIPSPWLHVKALRALHYFPVIENDGVWTKLQEILRRTISSAPIDKNTNKNNALHAILFESISLMMHLNMDSEVLTQCVTLLGKFVSIKEPNIRYLGLENMSRLSLVPEMMTTIKAHQEQIQLSLNDPDISIRRRALDLLYRMCDAQNSHEIVDQLLSYLTTADFAIREELALKIAILSERFASSLQWYVDVIISLIDKAGDHVSDQVWYRVVQIVTNNEALQSHAAANVLRKLQDGSSHETMLKLSSYILGEFGQLLQGSTREIFHLLKDRLGSATAPTKGLILSAFAKILVRSPEDTEIADSIKEIFKRYGSIPDAELQQRSVEYAVLSGKKEATEVMSLMPKFPERESSLVKLMSPESNEASLPIARGRNVDRDAEALPSATQSNDLLDLDDAIENTVPVVPLTPEEPAKAGQSDPLDLLAGLSVTEEAPAAAPPAASGNNAADPFGGYSDLTVGNSSGGSGLTPQLAGGSLEDWHSKLCVSNKGVLYQDQYLQIGVKADYQKAQGRIMLFLGNKHTAELSNVVLSIPPIPAYRIQLGSVPTSIAAQAQVQVPVAVSCVEASLDAPKLQVVYHVQGEAAKLDLQMPVIPTKFFAPVANVDTNSFFTMWKSIPDAPLKLQQIAQTTNALDMARTQGLVSAAGLTVAQGIDPSPSNVVGVGAFNCESSGETVVMLRLEIDPRSYKQYRITVASNNALLTSSTKEFLVKELNR</sequence>
<dbReference type="Gene3D" id="3.30.310.10">
    <property type="entry name" value="TATA-Binding Protein"/>
    <property type="match status" value="1"/>
</dbReference>
<evidence type="ECO:0000256" key="1">
    <source>
        <dbReference type="ARBA" id="ARBA00004277"/>
    </source>
</evidence>
<evidence type="ECO:0000256" key="8">
    <source>
        <dbReference type="PIRSR" id="PIRSR037091-1"/>
    </source>
</evidence>
<evidence type="ECO:0000256" key="4">
    <source>
        <dbReference type="ARBA" id="ARBA00022927"/>
    </source>
</evidence>